<accession>A0AAV0H9F5</accession>
<dbReference type="Proteomes" id="UP001154282">
    <property type="component" value="Unassembled WGS sequence"/>
</dbReference>
<name>A0AAV0H9F5_9ROSI</name>
<gene>
    <name evidence="1" type="ORF">LITE_LOCUS3326</name>
</gene>
<evidence type="ECO:0000313" key="2">
    <source>
        <dbReference type="Proteomes" id="UP001154282"/>
    </source>
</evidence>
<organism evidence="1 2">
    <name type="scientific">Linum tenue</name>
    <dbReference type="NCBI Taxonomy" id="586396"/>
    <lineage>
        <taxon>Eukaryota</taxon>
        <taxon>Viridiplantae</taxon>
        <taxon>Streptophyta</taxon>
        <taxon>Embryophyta</taxon>
        <taxon>Tracheophyta</taxon>
        <taxon>Spermatophyta</taxon>
        <taxon>Magnoliopsida</taxon>
        <taxon>eudicotyledons</taxon>
        <taxon>Gunneridae</taxon>
        <taxon>Pentapetalae</taxon>
        <taxon>rosids</taxon>
        <taxon>fabids</taxon>
        <taxon>Malpighiales</taxon>
        <taxon>Linaceae</taxon>
        <taxon>Linum</taxon>
    </lineage>
</organism>
<dbReference type="AlphaFoldDB" id="A0AAV0H9F5"/>
<dbReference type="EMBL" id="CAMGYJ010000002">
    <property type="protein sequence ID" value="CAI0381842.1"/>
    <property type="molecule type" value="Genomic_DNA"/>
</dbReference>
<keyword evidence="2" id="KW-1185">Reference proteome</keyword>
<protein>
    <submittedName>
        <fullName evidence="1">Uncharacterized protein</fullName>
    </submittedName>
</protein>
<reference evidence="1" key="1">
    <citation type="submission" date="2022-08" db="EMBL/GenBank/DDBJ databases">
        <authorList>
            <person name="Gutierrez-Valencia J."/>
        </authorList>
    </citation>
    <scope>NUCLEOTIDE SEQUENCE</scope>
</reference>
<sequence length="50" mass="5940">MSVMIRRLEIGPGRRSYGNWKVEEDRKRRGFSHKKLSIHQGFLNLCNKPL</sequence>
<evidence type="ECO:0000313" key="1">
    <source>
        <dbReference type="EMBL" id="CAI0381842.1"/>
    </source>
</evidence>
<comment type="caution">
    <text evidence="1">The sequence shown here is derived from an EMBL/GenBank/DDBJ whole genome shotgun (WGS) entry which is preliminary data.</text>
</comment>
<proteinExistence type="predicted"/>